<dbReference type="Proteomes" id="UP000237347">
    <property type="component" value="Unassembled WGS sequence"/>
</dbReference>
<name>A0AAW0KGB4_QUESU</name>
<sequence length="73" mass="8454">MLNEDKKPAGEEQSIGLFNLDPRPAFVKSVDFIMSKQHFSPKKKEKEEEQRVSITKPIIIKYEIFQKPGPISH</sequence>
<organism evidence="1 2">
    <name type="scientific">Quercus suber</name>
    <name type="common">Cork oak</name>
    <dbReference type="NCBI Taxonomy" id="58331"/>
    <lineage>
        <taxon>Eukaryota</taxon>
        <taxon>Viridiplantae</taxon>
        <taxon>Streptophyta</taxon>
        <taxon>Embryophyta</taxon>
        <taxon>Tracheophyta</taxon>
        <taxon>Spermatophyta</taxon>
        <taxon>Magnoliopsida</taxon>
        <taxon>eudicotyledons</taxon>
        <taxon>Gunneridae</taxon>
        <taxon>Pentapetalae</taxon>
        <taxon>rosids</taxon>
        <taxon>fabids</taxon>
        <taxon>Fagales</taxon>
        <taxon>Fagaceae</taxon>
        <taxon>Quercus</taxon>
    </lineage>
</organism>
<keyword evidence="2" id="KW-1185">Reference proteome</keyword>
<evidence type="ECO:0000313" key="1">
    <source>
        <dbReference type="EMBL" id="KAK7838473.1"/>
    </source>
</evidence>
<dbReference type="EMBL" id="PKMF04000306">
    <property type="protein sequence ID" value="KAK7838473.1"/>
    <property type="molecule type" value="Genomic_DNA"/>
</dbReference>
<protein>
    <submittedName>
        <fullName evidence="1">Uncharacterized protein</fullName>
    </submittedName>
</protein>
<gene>
    <name evidence="1" type="ORF">CFP56_019606</name>
</gene>
<reference evidence="1 2" key="1">
    <citation type="journal article" date="2018" name="Sci. Data">
        <title>The draft genome sequence of cork oak.</title>
        <authorList>
            <person name="Ramos A.M."/>
            <person name="Usie A."/>
            <person name="Barbosa P."/>
            <person name="Barros P.M."/>
            <person name="Capote T."/>
            <person name="Chaves I."/>
            <person name="Simoes F."/>
            <person name="Abreu I."/>
            <person name="Carrasquinho I."/>
            <person name="Faro C."/>
            <person name="Guimaraes J.B."/>
            <person name="Mendonca D."/>
            <person name="Nobrega F."/>
            <person name="Rodrigues L."/>
            <person name="Saibo N.J.M."/>
            <person name="Varela M.C."/>
            <person name="Egas C."/>
            <person name="Matos J."/>
            <person name="Miguel C.M."/>
            <person name="Oliveira M.M."/>
            <person name="Ricardo C.P."/>
            <person name="Goncalves S."/>
        </authorList>
    </citation>
    <scope>NUCLEOTIDE SEQUENCE [LARGE SCALE GENOMIC DNA]</scope>
    <source>
        <strain evidence="2">cv. HL8</strain>
    </source>
</reference>
<proteinExistence type="predicted"/>
<dbReference type="AlphaFoldDB" id="A0AAW0KGB4"/>
<accession>A0AAW0KGB4</accession>
<comment type="caution">
    <text evidence="1">The sequence shown here is derived from an EMBL/GenBank/DDBJ whole genome shotgun (WGS) entry which is preliminary data.</text>
</comment>
<evidence type="ECO:0000313" key="2">
    <source>
        <dbReference type="Proteomes" id="UP000237347"/>
    </source>
</evidence>